<organism evidence="2 3">
    <name type="scientific">Cyclospora cayetanensis</name>
    <dbReference type="NCBI Taxonomy" id="88456"/>
    <lineage>
        <taxon>Eukaryota</taxon>
        <taxon>Sar</taxon>
        <taxon>Alveolata</taxon>
        <taxon>Apicomplexa</taxon>
        <taxon>Conoidasida</taxon>
        <taxon>Coccidia</taxon>
        <taxon>Eucoccidiorida</taxon>
        <taxon>Eimeriorina</taxon>
        <taxon>Eimeriidae</taxon>
        <taxon>Cyclospora</taxon>
    </lineage>
</organism>
<dbReference type="AlphaFoldDB" id="A0A6P6RYF5"/>
<feature type="region of interest" description="Disordered" evidence="1">
    <location>
        <begin position="133"/>
        <end position="152"/>
    </location>
</feature>
<dbReference type="RefSeq" id="XP_026192951.1">
    <property type="nucleotide sequence ID" value="XM_026337166.1"/>
</dbReference>
<sequence>MEAQNPSKSSAAESPTESRESHSQLRSLQGMAVMPAETQRSGSTKSFAASASLAPSSKNTRPPLNNCMQWGVGHALVPCGAHPSSNSLEARDGSPMWCTYTSGRDAQFPANGLDSSVAREELDSVDFPEKAAVEAGDGSSIQPRVVPPEKVPPEGSVHAAFFAELDERGEIKNAPLSGRRLQRLATAAAAQGIRDPRVWASLSAQAIELNCASLDGSLTQQGGNSTQASSSAALAPAAQMFRHFEALQFLNSFLAAGFKDTDLLRSFEQIFLRQLHAFDCRHLLLLLHICEQHAYRARSLYLPLLRTLGALAPSLLFQEIADVFCCFATYQVGSSRCCLSLLKAAAAQVPNASLTDCSRLCGALHALRLAPEHEKVDKAASAVADAAGKPPQETCDSAQGAMEEAAWTVLALIERRVAFLIVGLPLQLLLDEVQTMPRLEFSWRPYETLADVELQKRLASLESAEDVDQLADPFATLQFLRNQGTVQQLYGEERSHVSSVCCRARNAGQCLCSICNSPAIASTS</sequence>
<feature type="region of interest" description="Disordered" evidence="1">
    <location>
        <begin position="1"/>
        <end position="62"/>
    </location>
</feature>
<accession>A0A6P6RYF5</accession>
<evidence type="ECO:0000256" key="1">
    <source>
        <dbReference type="SAM" id="MobiDB-lite"/>
    </source>
</evidence>
<feature type="compositionally biased region" description="Polar residues" evidence="1">
    <location>
        <begin position="1"/>
        <end position="15"/>
    </location>
</feature>
<gene>
    <name evidence="3" type="primary">LOC34622574</name>
</gene>
<dbReference type="GeneID" id="34622574"/>
<feature type="compositionally biased region" description="Low complexity" evidence="1">
    <location>
        <begin position="46"/>
        <end position="57"/>
    </location>
</feature>
<proteinExistence type="predicted"/>
<reference evidence="3" key="1">
    <citation type="submission" date="2025-08" db="UniProtKB">
        <authorList>
            <consortium name="RefSeq"/>
        </authorList>
    </citation>
    <scope>IDENTIFICATION</scope>
</reference>
<evidence type="ECO:0000313" key="2">
    <source>
        <dbReference type="Proteomes" id="UP000515125"/>
    </source>
</evidence>
<dbReference type="OrthoDB" id="432905at2759"/>
<keyword evidence="2" id="KW-1185">Reference proteome</keyword>
<dbReference type="Proteomes" id="UP000515125">
    <property type="component" value="Unplaced"/>
</dbReference>
<name>A0A6P6RYF5_9EIME</name>
<evidence type="ECO:0000313" key="3">
    <source>
        <dbReference type="RefSeq" id="XP_026192951.1"/>
    </source>
</evidence>
<protein>
    <submittedName>
        <fullName evidence="3">Uncharacterized protein LOC34622574</fullName>
    </submittedName>
</protein>